<proteinExistence type="inferred from homology"/>
<dbReference type="EMBL" id="JAYJLD010000013">
    <property type="protein sequence ID" value="MEB3102060.1"/>
    <property type="molecule type" value="Genomic_DNA"/>
</dbReference>
<keyword evidence="11" id="KW-1185">Reference proteome</keyword>
<gene>
    <name evidence="10" type="primary">cbiB</name>
    <name evidence="9" type="synonym">cobD</name>
    <name evidence="10" type="ORF">VF724_10330</name>
</gene>
<organism evidence="10 11">
    <name type="scientific">Ferviditalea candida</name>
    <dbReference type="NCBI Taxonomy" id="3108399"/>
    <lineage>
        <taxon>Bacteria</taxon>
        <taxon>Bacillati</taxon>
        <taxon>Bacillota</taxon>
        <taxon>Bacilli</taxon>
        <taxon>Bacillales</taxon>
        <taxon>Paenibacillaceae</taxon>
        <taxon>Ferviditalea</taxon>
    </lineage>
</organism>
<evidence type="ECO:0000313" key="11">
    <source>
        <dbReference type="Proteomes" id="UP001310386"/>
    </source>
</evidence>
<name>A0ABU5ZLS4_9BACL</name>
<feature type="transmembrane region" description="Helical" evidence="9">
    <location>
        <begin position="298"/>
        <end position="319"/>
    </location>
</feature>
<comment type="caution">
    <text evidence="10">The sequence shown here is derived from an EMBL/GenBank/DDBJ whole genome shotgun (WGS) entry which is preliminary data.</text>
</comment>
<protein>
    <recommendedName>
        <fullName evidence="9">Cobalamin biosynthesis protein CobD</fullName>
    </recommendedName>
</protein>
<comment type="similarity">
    <text evidence="3 9">Belongs to the CobD/CbiB family.</text>
</comment>
<dbReference type="PANTHER" id="PTHR34308">
    <property type="entry name" value="COBALAMIN BIOSYNTHESIS PROTEIN CBIB"/>
    <property type="match status" value="1"/>
</dbReference>
<dbReference type="PANTHER" id="PTHR34308:SF1">
    <property type="entry name" value="COBALAMIN BIOSYNTHESIS PROTEIN CBIB"/>
    <property type="match status" value="1"/>
</dbReference>
<evidence type="ECO:0000256" key="8">
    <source>
        <dbReference type="ARBA" id="ARBA00023136"/>
    </source>
</evidence>
<keyword evidence="8 9" id="KW-0472">Membrane</keyword>
<accession>A0ABU5ZLS4</accession>
<feature type="transmembrane region" description="Helical" evidence="9">
    <location>
        <begin position="209"/>
        <end position="229"/>
    </location>
</feature>
<evidence type="ECO:0000256" key="9">
    <source>
        <dbReference type="HAMAP-Rule" id="MF_00024"/>
    </source>
</evidence>
<feature type="transmembrane region" description="Helical" evidence="9">
    <location>
        <begin position="161"/>
        <end position="178"/>
    </location>
</feature>
<comment type="pathway">
    <text evidence="2 9">Cofactor biosynthesis; adenosylcobalamin biosynthesis.</text>
</comment>
<evidence type="ECO:0000256" key="4">
    <source>
        <dbReference type="ARBA" id="ARBA00022475"/>
    </source>
</evidence>
<evidence type="ECO:0000256" key="1">
    <source>
        <dbReference type="ARBA" id="ARBA00004651"/>
    </source>
</evidence>
<keyword evidence="7 9" id="KW-1133">Transmembrane helix</keyword>
<dbReference type="Proteomes" id="UP001310386">
    <property type="component" value="Unassembled WGS sequence"/>
</dbReference>
<comment type="caution">
    <text evidence="9">Lacks conserved residue(s) required for the propagation of feature annotation.</text>
</comment>
<keyword evidence="4 9" id="KW-1003">Cell membrane</keyword>
<dbReference type="HAMAP" id="MF_00024">
    <property type="entry name" value="CobD_CbiB"/>
    <property type="match status" value="1"/>
</dbReference>
<comment type="subcellular location">
    <subcellularLocation>
        <location evidence="1 9">Cell membrane</location>
        <topology evidence="1 9">Multi-pass membrane protein</topology>
    </subcellularLocation>
</comment>
<keyword evidence="6 9" id="KW-0812">Transmembrane</keyword>
<evidence type="ECO:0000256" key="5">
    <source>
        <dbReference type="ARBA" id="ARBA00022573"/>
    </source>
</evidence>
<feature type="transmembrane region" description="Helical" evidence="9">
    <location>
        <begin position="53"/>
        <end position="77"/>
    </location>
</feature>
<evidence type="ECO:0000256" key="2">
    <source>
        <dbReference type="ARBA" id="ARBA00004953"/>
    </source>
</evidence>
<sequence>MNTLIIVSASIIVDLFVGDPKAIPHPVVGFGKAIAWFERLFRKESVSPPLQKMLGVSLVIFLLLLALGLTFVTLWLASHVHPLAESVVSVWLISTTIAAKGLKEAAMQVYGALASGDLEEARLRVGYIVGRDTDSLSEQEVSRAAVETVAENIVDAVVSPIFYALVGGVYGAILYRAVNTLDSMVGYKNEKYRYFGWASARLDDVLNFVPARICGFLLWLVALASRTLSANGAWKAMRRDASKHPSPNSGIPEAAIAGALGIQLGGENRYGGIVSVRARMGEAHRNIVIEDIPRTTRILYKTVVFVLGIFLLLLNLMWWRSL</sequence>
<evidence type="ECO:0000256" key="6">
    <source>
        <dbReference type="ARBA" id="ARBA00022692"/>
    </source>
</evidence>
<evidence type="ECO:0000313" key="10">
    <source>
        <dbReference type="EMBL" id="MEB3102060.1"/>
    </source>
</evidence>
<evidence type="ECO:0000256" key="3">
    <source>
        <dbReference type="ARBA" id="ARBA00006263"/>
    </source>
</evidence>
<dbReference type="NCBIfam" id="TIGR00380">
    <property type="entry name" value="cobal_cbiB"/>
    <property type="match status" value="1"/>
</dbReference>
<evidence type="ECO:0000256" key="7">
    <source>
        <dbReference type="ARBA" id="ARBA00022989"/>
    </source>
</evidence>
<dbReference type="RefSeq" id="WP_371754181.1">
    <property type="nucleotide sequence ID" value="NZ_JAYJLD010000013.1"/>
</dbReference>
<dbReference type="Pfam" id="PF03186">
    <property type="entry name" value="CobD_Cbib"/>
    <property type="match status" value="1"/>
</dbReference>
<keyword evidence="5 9" id="KW-0169">Cobalamin biosynthesis</keyword>
<reference evidence="10" key="1">
    <citation type="submission" date="2023-12" db="EMBL/GenBank/DDBJ databases">
        <title>Fervidustalea candida gen. nov., sp. nov., a novel member of the family Paenibacillaceae isolated from a geothermal area.</title>
        <authorList>
            <person name="Li W.-J."/>
            <person name="Jiao J.-Y."/>
            <person name="Chen Y."/>
        </authorList>
    </citation>
    <scope>NUCLEOTIDE SEQUENCE</scope>
    <source>
        <strain evidence="10">SYSU GA230002</strain>
    </source>
</reference>
<dbReference type="InterPro" id="IPR004485">
    <property type="entry name" value="Cobalamin_biosynth_CobD/CbiB"/>
</dbReference>
<comment type="function">
    <text evidence="9">Converts cobyric acid to cobinamide by the addition of aminopropanol on the F carboxylic group.</text>
</comment>